<accession>A0ABP3PA11</accession>
<comment type="similarity">
    <text evidence="2 6">Belongs to the transposase mutator family.</text>
</comment>
<dbReference type="Pfam" id="PF00872">
    <property type="entry name" value="Transposase_mut"/>
    <property type="match status" value="1"/>
</dbReference>
<dbReference type="PANTHER" id="PTHR33217">
    <property type="entry name" value="TRANSPOSASE FOR INSERTION SEQUENCE ELEMENT IS1081"/>
    <property type="match status" value="1"/>
</dbReference>
<keyword evidence="8" id="KW-1185">Reference proteome</keyword>
<evidence type="ECO:0000256" key="3">
    <source>
        <dbReference type="ARBA" id="ARBA00022578"/>
    </source>
</evidence>
<keyword evidence="5 6" id="KW-0233">DNA recombination</keyword>
<keyword evidence="3 6" id="KW-0815">Transposition</keyword>
<evidence type="ECO:0000313" key="8">
    <source>
        <dbReference type="Proteomes" id="UP001500729"/>
    </source>
</evidence>
<dbReference type="PANTHER" id="PTHR33217:SF8">
    <property type="entry name" value="MUTATOR FAMILY TRANSPOSASE"/>
    <property type="match status" value="1"/>
</dbReference>
<keyword evidence="6" id="KW-0814">Transposable element</keyword>
<protein>
    <recommendedName>
        <fullName evidence="6">Mutator family transposase</fullName>
    </recommendedName>
</protein>
<proteinExistence type="inferred from homology"/>
<evidence type="ECO:0000256" key="5">
    <source>
        <dbReference type="ARBA" id="ARBA00023172"/>
    </source>
</evidence>
<gene>
    <name evidence="7" type="ORF">GCM10009533_69680</name>
</gene>
<evidence type="ECO:0000256" key="4">
    <source>
        <dbReference type="ARBA" id="ARBA00023125"/>
    </source>
</evidence>
<dbReference type="EMBL" id="BAAAGS010000103">
    <property type="protein sequence ID" value="GAA0563411.1"/>
    <property type="molecule type" value="Genomic_DNA"/>
</dbReference>
<name>A0ABP3PA11_SACER</name>
<organism evidence="7 8">
    <name type="scientific">Saccharopolyspora erythraea</name>
    <name type="common">Streptomyces erythraeus</name>
    <dbReference type="NCBI Taxonomy" id="1836"/>
    <lineage>
        <taxon>Bacteria</taxon>
        <taxon>Bacillati</taxon>
        <taxon>Actinomycetota</taxon>
        <taxon>Actinomycetes</taxon>
        <taxon>Pseudonocardiales</taxon>
        <taxon>Pseudonocardiaceae</taxon>
        <taxon>Saccharopolyspora</taxon>
    </lineage>
</organism>
<comment type="function">
    <text evidence="1 6">Required for the transposition of the insertion element.</text>
</comment>
<dbReference type="Proteomes" id="UP001500729">
    <property type="component" value="Unassembled WGS sequence"/>
</dbReference>
<comment type="caution">
    <text evidence="7">The sequence shown here is derived from an EMBL/GenBank/DDBJ whole genome shotgun (WGS) entry which is preliminary data.</text>
</comment>
<evidence type="ECO:0000256" key="1">
    <source>
        <dbReference type="ARBA" id="ARBA00002190"/>
    </source>
</evidence>
<dbReference type="InterPro" id="IPR001207">
    <property type="entry name" value="Transposase_mutator"/>
</dbReference>
<sequence>MELVGPNGLLNQLTKNVLETAMDAEVTEHLGYGKHAAAGRGSRNSRNGTWTKAVLTEIGPVETEVPRDRMATTYSESVRTKARRIPTPSEIVDAVGQSPAKHRGWPPVSCSCPGIFLRCLRARQGFRRCSVSRSLFEPRPGIRLCFLPARTRARARSVHCFYCRAIVAG</sequence>
<keyword evidence="4 6" id="KW-0238">DNA-binding</keyword>
<evidence type="ECO:0000256" key="2">
    <source>
        <dbReference type="ARBA" id="ARBA00010961"/>
    </source>
</evidence>
<reference evidence="8" key="1">
    <citation type="journal article" date="2019" name="Int. J. Syst. Evol. Microbiol.">
        <title>The Global Catalogue of Microorganisms (GCM) 10K type strain sequencing project: providing services to taxonomists for standard genome sequencing and annotation.</title>
        <authorList>
            <consortium name="The Broad Institute Genomics Platform"/>
            <consortium name="The Broad Institute Genome Sequencing Center for Infectious Disease"/>
            <person name="Wu L."/>
            <person name="Ma J."/>
        </authorList>
    </citation>
    <scope>NUCLEOTIDE SEQUENCE [LARGE SCALE GENOMIC DNA]</scope>
    <source>
        <strain evidence="8">JCM 10303</strain>
    </source>
</reference>
<evidence type="ECO:0000256" key="6">
    <source>
        <dbReference type="RuleBase" id="RU365089"/>
    </source>
</evidence>
<evidence type="ECO:0000313" key="7">
    <source>
        <dbReference type="EMBL" id="GAA0563411.1"/>
    </source>
</evidence>